<reference evidence="1" key="1">
    <citation type="submission" date="2016-04" db="EMBL/GenBank/DDBJ databases">
        <title>Fast-growing isolate from the root nodules of Vavilovia formosa.</title>
        <authorList>
            <person name="Kimeklis A."/>
            <person name="Safronova V."/>
            <person name="Belimov A."/>
            <person name="Andronov E."/>
        </authorList>
    </citation>
    <scope>NUCLEOTIDE SEQUENCE [LARGE SCALE GENOMIC DNA]</scope>
    <source>
        <strain evidence="1">Vaf-46</strain>
    </source>
</reference>
<evidence type="ECO:0000313" key="1">
    <source>
        <dbReference type="EMBL" id="OAP94255.1"/>
    </source>
</evidence>
<gene>
    <name evidence="1" type="ORF">A4U53_22155</name>
</gene>
<dbReference type="EMBL" id="LWBS01000219">
    <property type="protein sequence ID" value="OAP94255.1"/>
    <property type="molecule type" value="Genomic_DNA"/>
</dbReference>
<name>A0A179BS95_RHILE</name>
<accession>A0A179BS95</accession>
<sequence length="196" mass="22908">MTLAYYAKNAATAERMRARMARLGVTPAGHKVWTEIEDDFCRLLYFDHFALRQILSHRTARAIQARCCKLGFGRQYHRWGPLERQKLRKLYPEASREEICATFPEIPWENIQAVARYYGYRRKKKRYVITGIVANDQVRAFCYDVGWIMRDLDEESGTGCYFQRNGSRRKYPNFKAISRAVKALGGTLEVHWPSGD</sequence>
<dbReference type="AlphaFoldDB" id="A0A179BS95"/>
<proteinExistence type="predicted"/>
<organism evidence="1">
    <name type="scientific">Rhizobium leguminosarum</name>
    <dbReference type="NCBI Taxonomy" id="384"/>
    <lineage>
        <taxon>Bacteria</taxon>
        <taxon>Pseudomonadati</taxon>
        <taxon>Pseudomonadota</taxon>
        <taxon>Alphaproteobacteria</taxon>
        <taxon>Hyphomicrobiales</taxon>
        <taxon>Rhizobiaceae</taxon>
        <taxon>Rhizobium/Agrobacterium group</taxon>
        <taxon>Rhizobium</taxon>
    </lineage>
</organism>
<comment type="caution">
    <text evidence="1">The sequence shown here is derived from an EMBL/GenBank/DDBJ whole genome shotgun (WGS) entry which is preliminary data.</text>
</comment>
<protein>
    <submittedName>
        <fullName evidence="1">Uncharacterized protein</fullName>
    </submittedName>
</protein>